<dbReference type="Gene3D" id="3.30.360.10">
    <property type="entry name" value="Dihydrodipicolinate Reductase, domain 2"/>
    <property type="match status" value="1"/>
</dbReference>
<evidence type="ECO:0000313" key="3">
    <source>
        <dbReference type="Proteomes" id="UP000753802"/>
    </source>
</evidence>
<proteinExistence type="predicted"/>
<keyword evidence="3" id="KW-1185">Reference proteome</keyword>
<dbReference type="PANTHER" id="PTHR43377:SF1">
    <property type="entry name" value="BILIVERDIN REDUCTASE A"/>
    <property type="match status" value="1"/>
</dbReference>
<dbReference type="RefSeq" id="WP_161817348.1">
    <property type="nucleotide sequence ID" value="NZ_JAACJS010000002.1"/>
</dbReference>
<name>A0ABW9ZSL4_9BACT</name>
<dbReference type="PANTHER" id="PTHR43377">
    <property type="entry name" value="BILIVERDIN REDUCTASE A"/>
    <property type="match status" value="1"/>
</dbReference>
<dbReference type="InterPro" id="IPR051450">
    <property type="entry name" value="Gfo/Idh/MocA_Oxidoreductases"/>
</dbReference>
<dbReference type="SUPFAM" id="SSF51735">
    <property type="entry name" value="NAD(P)-binding Rossmann-fold domains"/>
    <property type="match status" value="1"/>
</dbReference>
<dbReference type="InterPro" id="IPR000683">
    <property type="entry name" value="Gfo/Idh/MocA-like_OxRdtase_N"/>
</dbReference>
<evidence type="ECO:0000259" key="1">
    <source>
        <dbReference type="Pfam" id="PF01408"/>
    </source>
</evidence>
<organism evidence="2 3">
    <name type="scientific">Sediminibacterium roseum</name>
    <dbReference type="NCBI Taxonomy" id="1978412"/>
    <lineage>
        <taxon>Bacteria</taxon>
        <taxon>Pseudomonadati</taxon>
        <taxon>Bacteroidota</taxon>
        <taxon>Chitinophagia</taxon>
        <taxon>Chitinophagales</taxon>
        <taxon>Chitinophagaceae</taxon>
        <taxon>Sediminibacterium</taxon>
    </lineage>
</organism>
<dbReference type="Pfam" id="PF01408">
    <property type="entry name" value="GFO_IDH_MocA"/>
    <property type="match status" value="1"/>
</dbReference>
<reference evidence="2 3" key="1">
    <citation type="submission" date="2020-01" db="EMBL/GenBank/DDBJ databases">
        <title>Genome analysis.</title>
        <authorList>
            <person name="Wu S."/>
            <person name="Wang G."/>
        </authorList>
    </citation>
    <scope>NUCLEOTIDE SEQUENCE [LARGE SCALE GENOMIC DNA]</scope>
    <source>
        <strain evidence="2 3">SYL130</strain>
    </source>
</reference>
<comment type="caution">
    <text evidence="2">The sequence shown here is derived from an EMBL/GenBank/DDBJ whole genome shotgun (WGS) entry which is preliminary data.</text>
</comment>
<accession>A0ABW9ZSL4</accession>
<dbReference type="Proteomes" id="UP000753802">
    <property type="component" value="Unassembled WGS sequence"/>
</dbReference>
<feature type="domain" description="Gfo/Idh/MocA-like oxidoreductase N-terminal" evidence="1">
    <location>
        <begin position="7"/>
        <end position="124"/>
    </location>
</feature>
<sequence>MNYDCWLLGAGNMAKEYVKVLQELQVKTLVIGRSKKSVDDLLAEFTLDAVYGGLVSHKNLLEYPLPEFAIIAVSNEQLTDVALQLIGLGIKNILVEKPAGLHFDSVLLLQEEAKRTGIRLYVAYNRRFYTSVNYLKERIAVEGGIASVSFEFTEWVHTFDTNLYPPEVLSRLLIVNSSHVLDTVFHLAGKPRELHAHVGGNAVVWHPAGSVFTGSGLTEKNIPFSYASNWGAPGRWAIEITTRQKRYYLKPLERLAVQEKGSVQVNEMELDYSKDIAFKPGLLELTKAFFRNDASILCTIDEHVVNFEFYEKIGNYR</sequence>
<evidence type="ECO:0000313" key="2">
    <source>
        <dbReference type="EMBL" id="NCI49048.1"/>
    </source>
</evidence>
<dbReference type="InterPro" id="IPR036291">
    <property type="entry name" value="NAD(P)-bd_dom_sf"/>
</dbReference>
<protein>
    <submittedName>
        <fullName evidence="2">Gfo/Idh/MocA family oxidoreductase</fullName>
    </submittedName>
</protein>
<dbReference type="EMBL" id="JAACJS010000002">
    <property type="protein sequence ID" value="NCI49048.1"/>
    <property type="molecule type" value="Genomic_DNA"/>
</dbReference>
<dbReference type="Gene3D" id="3.40.50.720">
    <property type="entry name" value="NAD(P)-binding Rossmann-like Domain"/>
    <property type="match status" value="1"/>
</dbReference>
<gene>
    <name evidence="2" type="ORF">GWC95_03885</name>
</gene>